<name>N1PP09_DOTSN</name>
<organism evidence="1 2">
    <name type="scientific">Dothistroma septosporum (strain NZE10 / CBS 128990)</name>
    <name type="common">Red band needle blight fungus</name>
    <name type="synonym">Mycosphaerella pini</name>
    <dbReference type="NCBI Taxonomy" id="675120"/>
    <lineage>
        <taxon>Eukaryota</taxon>
        <taxon>Fungi</taxon>
        <taxon>Dikarya</taxon>
        <taxon>Ascomycota</taxon>
        <taxon>Pezizomycotina</taxon>
        <taxon>Dothideomycetes</taxon>
        <taxon>Dothideomycetidae</taxon>
        <taxon>Mycosphaerellales</taxon>
        <taxon>Mycosphaerellaceae</taxon>
        <taxon>Dothistroma</taxon>
    </lineage>
</organism>
<gene>
    <name evidence="1" type="ORF">DOTSEDRAFT_72199</name>
</gene>
<reference evidence="1 2" key="2">
    <citation type="journal article" date="2012" name="PLoS Pathog.">
        <title>Diverse lifestyles and strategies of plant pathogenesis encoded in the genomes of eighteen Dothideomycetes fungi.</title>
        <authorList>
            <person name="Ohm R.A."/>
            <person name="Feau N."/>
            <person name="Henrissat B."/>
            <person name="Schoch C.L."/>
            <person name="Horwitz B.A."/>
            <person name="Barry K.W."/>
            <person name="Condon B.J."/>
            <person name="Copeland A.C."/>
            <person name="Dhillon B."/>
            <person name="Glaser F."/>
            <person name="Hesse C.N."/>
            <person name="Kosti I."/>
            <person name="LaButti K."/>
            <person name="Lindquist E.A."/>
            <person name="Lucas S."/>
            <person name="Salamov A.A."/>
            <person name="Bradshaw R.E."/>
            <person name="Ciuffetti L."/>
            <person name="Hamelin R.C."/>
            <person name="Kema G.H.J."/>
            <person name="Lawrence C."/>
            <person name="Scott J.A."/>
            <person name="Spatafora J.W."/>
            <person name="Turgeon B.G."/>
            <person name="de Wit P.J.G.M."/>
            <person name="Zhong S."/>
            <person name="Goodwin S.B."/>
            <person name="Grigoriev I.V."/>
        </authorList>
    </citation>
    <scope>NUCLEOTIDE SEQUENCE [LARGE SCALE GENOMIC DNA]</scope>
    <source>
        <strain evidence="2">NZE10 / CBS 128990</strain>
    </source>
</reference>
<dbReference type="HOGENOM" id="CLU_2454721_0_0_1"/>
<evidence type="ECO:0000313" key="2">
    <source>
        <dbReference type="Proteomes" id="UP000016933"/>
    </source>
</evidence>
<protein>
    <submittedName>
        <fullName evidence="1">Uncharacterized protein</fullName>
    </submittedName>
</protein>
<accession>N1PP09</accession>
<dbReference type="EMBL" id="KB446539">
    <property type="protein sequence ID" value="EME44663.1"/>
    <property type="molecule type" value="Genomic_DNA"/>
</dbReference>
<sequence length="89" mass="9632">MHYYALSSCYPNISTSLSPNAAIAIGLSPLTTSLSTVIVPIFYPESSTITALASLSSIELFREGQTILLPHPFDVFIFSLAFVEVTDEC</sequence>
<dbReference type="Proteomes" id="UP000016933">
    <property type="component" value="Unassembled WGS sequence"/>
</dbReference>
<keyword evidence="2" id="KW-1185">Reference proteome</keyword>
<dbReference type="AlphaFoldDB" id="N1PP09"/>
<reference evidence="2" key="1">
    <citation type="journal article" date="2012" name="PLoS Genet.">
        <title>The genomes of the fungal plant pathogens Cladosporium fulvum and Dothistroma septosporum reveal adaptation to different hosts and lifestyles but also signatures of common ancestry.</title>
        <authorList>
            <person name="de Wit P.J.G.M."/>
            <person name="van der Burgt A."/>
            <person name="Oekmen B."/>
            <person name="Stergiopoulos I."/>
            <person name="Abd-Elsalam K.A."/>
            <person name="Aerts A.L."/>
            <person name="Bahkali A.H."/>
            <person name="Beenen H.G."/>
            <person name="Chettri P."/>
            <person name="Cox M.P."/>
            <person name="Datema E."/>
            <person name="de Vries R.P."/>
            <person name="Dhillon B."/>
            <person name="Ganley A.R."/>
            <person name="Griffiths S.A."/>
            <person name="Guo Y."/>
            <person name="Hamelin R.C."/>
            <person name="Henrissat B."/>
            <person name="Kabir M.S."/>
            <person name="Jashni M.K."/>
            <person name="Kema G."/>
            <person name="Klaubauf S."/>
            <person name="Lapidus A."/>
            <person name="Levasseur A."/>
            <person name="Lindquist E."/>
            <person name="Mehrabi R."/>
            <person name="Ohm R.A."/>
            <person name="Owen T.J."/>
            <person name="Salamov A."/>
            <person name="Schwelm A."/>
            <person name="Schijlen E."/>
            <person name="Sun H."/>
            <person name="van den Burg H.A."/>
            <person name="van Ham R.C.H.J."/>
            <person name="Zhang S."/>
            <person name="Goodwin S.B."/>
            <person name="Grigoriev I.V."/>
            <person name="Collemare J."/>
            <person name="Bradshaw R.E."/>
        </authorList>
    </citation>
    <scope>NUCLEOTIDE SEQUENCE [LARGE SCALE GENOMIC DNA]</scope>
    <source>
        <strain evidence="2">NZE10 / CBS 128990</strain>
    </source>
</reference>
<evidence type="ECO:0000313" key="1">
    <source>
        <dbReference type="EMBL" id="EME44663.1"/>
    </source>
</evidence>
<proteinExistence type="predicted"/>